<keyword evidence="3" id="KW-1185">Reference proteome</keyword>
<name>A0A385E2Y6_9CAUD</name>
<sequence length="99" mass="11223">MTTNDALKNFEAALRQKISHEGHEEVSEDRVTLLLIRQIVAEHRLSSNEREAELNKLRDEDGEPLDGNYAHLDERRFDTALEDSEALGALLASLEELLP</sequence>
<gene>
    <name evidence="2" type="primary">62</name>
    <name evidence="2" type="ORF">SEA_THESTRAL_62</name>
</gene>
<proteinExistence type="predicted"/>
<organism evidence="2 3">
    <name type="scientific">Streptomyces phage Thestral</name>
    <dbReference type="NCBI Taxonomy" id="2301715"/>
    <lineage>
        <taxon>Viruses</taxon>
        <taxon>Duplodnaviria</taxon>
        <taxon>Heunggongvirae</taxon>
        <taxon>Uroviricota</taxon>
        <taxon>Caudoviricetes</taxon>
        <taxon>Arquatrovirinae</taxon>
        <taxon>Caelumvirus</taxon>
        <taxon>Caelumvirus thestral</taxon>
    </lineage>
</organism>
<dbReference type="Proteomes" id="UP000264237">
    <property type="component" value="Segment"/>
</dbReference>
<evidence type="ECO:0000313" key="2">
    <source>
        <dbReference type="EMBL" id="AXQ65258.1"/>
    </source>
</evidence>
<evidence type="ECO:0000256" key="1">
    <source>
        <dbReference type="SAM" id="MobiDB-lite"/>
    </source>
</evidence>
<evidence type="ECO:0000313" key="3">
    <source>
        <dbReference type="Proteomes" id="UP000264237"/>
    </source>
</evidence>
<feature type="region of interest" description="Disordered" evidence="1">
    <location>
        <begin position="50"/>
        <end position="69"/>
    </location>
</feature>
<reference evidence="3" key="1">
    <citation type="submission" date="2018-07" db="EMBL/GenBank/DDBJ databases">
        <authorList>
            <person name="Ceviker L.M."/>
            <person name="Benitez L.F."/>
            <person name="McCown C.A."/>
            <person name="Nayek S."/>
            <person name="Bhuiyan S."/>
            <person name="Hughes L.E."/>
            <person name="Garlena R.A."/>
            <person name="Russell D.A."/>
            <person name="Pope W.H."/>
            <person name="Jacobs-Sera D."/>
            <person name="Hatfull G.F."/>
        </authorList>
    </citation>
    <scope>NUCLEOTIDE SEQUENCE [LARGE SCALE GENOMIC DNA]</scope>
</reference>
<protein>
    <submittedName>
        <fullName evidence="2">Uncharacterized protein</fullName>
    </submittedName>
</protein>
<feature type="compositionally biased region" description="Basic and acidic residues" evidence="1">
    <location>
        <begin position="50"/>
        <end position="59"/>
    </location>
</feature>
<dbReference type="GeneID" id="64471780"/>
<dbReference type="KEGG" id="vg:64471780"/>
<accession>A0A385E2Y6</accession>
<dbReference type="RefSeq" id="YP_010055845.1">
    <property type="nucleotide sequence ID" value="NC_054670.1"/>
</dbReference>
<dbReference type="EMBL" id="MH651190">
    <property type="protein sequence ID" value="AXQ65258.1"/>
    <property type="molecule type" value="Genomic_DNA"/>
</dbReference>